<accession>A0A2N9LMZ2</accession>
<dbReference type="Proteomes" id="UP000239735">
    <property type="component" value="Unassembled WGS sequence"/>
</dbReference>
<dbReference type="Pfam" id="PF13692">
    <property type="entry name" value="Glyco_trans_1_4"/>
    <property type="match status" value="1"/>
</dbReference>
<dbReference type="InterPro" id="IPR028098">
    <property type="entry name" value="Glyco_trans_4-like_N"/>
</dbReference>
<proteinExistence type="predicted"/>
<organism evidence="2 3">
    <name type="scientific">Candidatus Sulfuritelmatomonas gaucii</name>
    <dbReference type="NCBI Taxonomy" id="2043161"/>
    <lineage>
        <taxon>Bacteria</taxon>
        <taxon>Pseudomonadati</taxon>
        <taxon>Acidobacteriota</taxon>
        <taxon>Terriglobia</taxon>
        <taxon>Terriglobales</taxon>
        <taxon>Acidobacteriaceae</taxon>
        <taxon>Candidatus Sulfuritelmatomonas</taxon>
    </lineage>
</organism>
<protein>
    <submittedName>
        <fullName evidence="2">Glycosyl transferases group 1 family protein</fullName>
    </submittedName>
</protein>
<dbReference type="PANTHER" id="PTHR12526">
    <property type="entry name" value="GLYCOSYLTRANSFERASE"/>
    <property type="match status" value="1"/>
</dbReference>
<dbReference type="EMBL" id="OKRB01000103">
    <property type="protein sequence ID" value="SPE24455.1"/>
    <property type="molecule type" value="Genomic_DNA"/>
</dbReference>
<dbReference type="AlphaFoldDB" id="A0A2N9LMZ2"/>
<gene>
    <name evidence="2" type="ORF">SBA5_450082</name>
</gene>
<evidence type="ECO:0000313" key="2">
    <source>
        <dbReference type="EMBL" id="SPE24455.1"/>
    </source>
</evidence>
<feature type="domain" description="Glycosyltransferase subfamily 4-like N-terminal" evidence="1">
    <location>
        <begin position="12"/>
        <end position="166"/>
    </location>
</feature>
<keyword evidence="2" id="KW-0808">Transferase</keyword>
<evidence type="ECO:0000259" key="1">
    <source>
        <dbReference type="Pfam" id="PF13439"/>
    </source>
</evidence>
<dbReference type="SUPFAM" id="SSF53756">
    <property type="entry name" value="UDP-Glycosyltransferase/glycogen phosphorylase"/>
    <property type="match status" value="1"/>
</dbReference>
<sequence>MRIVTVLISLGVGGAEKQALAVAERMAKRGHAGKVLVLRPLLPEEWRTTLPTVHLDMRKSPLSFLLSILRARRFLRDFKPDVVHSHSFHANIFARVLKIATPSIRVVSTVHNVYEGGWLRMLAYRVTDPLSRRTAAVSQAASTRFIQLKAIPARKSLVVHNGIDLTEFTPDADRRAATRSAMNAGARFVWFTAGRLVPAKDFPNLIEAFRQVLTEFPETELWIAGAPPDAKVIRHDDGKTSFVWLTAITSRMRDHVRWLGLRRDVPALLDAADAFVLGSAWEGMPLAVGEAMAMGKPVVATDAGGVREFVGDAGALVAARNSQALAAAMLAMMRRSREERAHLGHAARNRIQEQFSLDATVDAWEELYKRVVANS</sequence>
<reference evidence="3" key="1">
    <citation type="submission" date="2018-02" db="EMBL/GenBank/DDBJ databases">
        <authorList>
            <person name="Hausmann B."/>
        </authorList>
    </citation>
    <scope>NUCLEOTIDE SEQUENCE [LARGE SCALE GENOMIC DNA]</scope>
    <source>
        <strain evidence="3">Peat soil MAG SbA5</strain>
    </source>
</reference>
<dbReference type="GO" id="GO:0016757">
    <property type="term" value="F:glycosyltransferase activity"/>
    <property type="evidence" value="ECO:0007669"/>
    <property type="project" value="UniProtKB-ARBA"/>
</dbReference>
<name>A0A2N9LMZ2_9BACT</name>
<dbReference type="Pfam" id="PF13439">
    <property type="entry name" value="Glyco_transf_4"/>
    <property type="match status" value="1"/>
</dbReference>
<dbReference type="OrthoDB" id="108733at2"/>
<dbReference type="Gene3D" id="3.40.50.2000">
    <property type="entry name" value="Glycogen Phosphorylase B"/>
    <property type="match status" value="2"/>
</dbReference>
<evidence type="ECO:0000313" key="3">
    <source>
        <dbReference type="Proteomes" id="UP000239735"/>
    </source>
</evidence>